<dbReference type="Gene3D" id="4.10.1000.10">
    <property type="entry name" value="Zinc finger, CCCH-type"/>
    <property type="match status" value="1"/>
</dbReference>
<feature type="binding site" evidence="1">
    <location>
        <position position="604"/>
    </location>
    <ligand>
        <name>Mg(2+)</name>
        <dbReference type="ChEBI" id="CHEBI:18420"/>
        <label>1</label>
    </ligand>
</feature>
<gene>
    <name evidence="4" type="ORF">JXQ802_LOCUS36889</name>
</gene>
<dbReference type="PROSITE" id="PS50103">
    <property type="entry name" value="ZF_C3H1"/>
    <property type="match status" value="1"/>
</dbReference>
<proteinExistence type="predicted"/>
<evidence type="ECO:0000259" key="3">
    <source>
        <dbReference type="PROSITE" id="PS50103"/>
    </source>
</evidence>
<evidence type="ECO:0000313" key="5">
    <source>
        <dbReference type="Proteomes" id="UP000663870"/>
    </source>
</evidence>
<dbReference type="Gene3D" id="1.10.4080.10">
    <property type="entry name" value="ADP-ribosylation/Crystallin J1"/>
    <property type="match status" value="1"/>
</dbReference>
<dbReference type="Proteomes" id="UP000663870">
    <property type="component" value="Unassembled WGS sequence"/>
</dbReference>
<name>A0A815NKN8_9BILA</name>
<comment type="cofactor">
    <cofactor evidence="1">
        <name>Mg(2+)</name>
        <dbReference type="ChEBI" id="CHEBI:18420"/>
    </cofactor>
    <text evidence="1">Binds 2 magnesium ions per subunit.</text>
</comment>
<sequence>MSVCQYYLRGNCRYGNRCRLPHVNIEESHAFNPHGASHRFRPPRPTFNPNYNYRAPSFGHINHNVENTFASQQQNSKKTQIITWISENFANKEKALDILGELRAEARVWQKSIDFWRFTSRSLFPGGQPLEGWYDQSFEEIKWAYRWMTNQNQQHIYKKTYSEYWENTERQLLGLVNLDLDTLKLFKPFIDQYIASNHQPSKIFATDIEMTDINDNKISNVISQTQTTKTTHYTPHDLLLDEERAAYESDTFEFGQIPIHAPPQQFYLIVYFSFAATLFLLSKACHGDFKDGINPNVSYIPNEPDLLEFLFTNPNDNEMIDRLLGCAYGQALGDAYGLSTEFETREKIRRNYPDTSKLIPFPNYITTAHSSRWKRGDWTDDTDQWILILETLIEDNGNEKIFAKKLKRWIEHGFIELDDFAGMGLGANVQKVVYSDGYLNDPLRISEMVWKQNNCQAAPNGAVMRCSASAFVHYNDLEKVKSTTILMCKTTHFDPRCIASCLAICLTIAHLIKKKFHDNEIEQLIKYVQDETIHILDNNLSSEHCKLFLWYTDQSRTLEELELDKPNSIGFTYKCLASGFYGLRSKYSFEETLNNLIRCGGDADTNGAVCGTMYGARYGYKTLPIKWLKAMPYKKWFDQKILKCLERMNLIHT</sequence>
<reference evidence="4" key="1">
    <citation type="submission" date="2021-02" db="EMBL/GenBank/DDBJ databases">
        <authorList>
            <person name="Nowell W R."/>
        </authorList>
    </citation>
    <scope>NUCLEOTIDE SEQUENCE</scope>
</reference>
<keyword evidence="5" id="KW-1185">Reference proteome</keyword>
<keyword evidence="1" id="KW-0460">Magnesium</keyword>
<feature type="binding site" evidence="1">
    <location>
        <position position="379"/>
    </location>
    <ligand>
        <name>Mg(2+)</name>
        <dbReference type="ChEBI" id="CHEBI:18420"/>
        <label>1</label>
    </ligand>
</feature>
<dbReference type="PANTHER" id="PTHR16222">
    <property type="entry name" value="ADP-RIBOSYLGLYCOHYDROLASE"/>
    <property type="match status" value="1"/>
</dbReference>
<dbReference type="SUPFAM" id="SSF101478">
    <property type="entry name" value="ADP-ribosylglycohydrolase"/>
    <property type="match status" value="1"/>
</dbReference>
<dbReference type="InterPro" id="IPR005502">
    <property type="entry name" value="Ribosyl_crysJ1"/>
</dbReference>
<feature type="domain" description="C3H1-type" evidence="3">
    <location>
        <begin position="1"/>
        <end position="25"/>
    </location>
</feature>
<accession>A0A815NKN8</accession>
<dbReference type="InterPro" id="IPR050792">
    <property type="entry name" value="ADP-ribosylglycohydrolase"/>
</dbReference>
<feature type="binding site" evidence="1">
    <location>
        <position position="381"/>
    </location>
    <ligand>
        <name>Mg(2+)</name>
        <dbReference type="ChEBI" id="CHEBI:18420"/>
        <label>1</label>
    </ligand>
</feature>
<dbReference type="PANTHER" id="PTHR16222:SF28">
    <property type="entry name" value="ADP-RIBOSYLGLYCOHYDROLASE"/>
    <property type="match status" value="1"/>
</dbReference>
<feature type="zinc finger region" description="C3H1-type" evidence="2">
    <location>
        <begin position="1"/>
        <end position="25"/>
    </location>
</feature>
<feature type="binding site" evidence="1">
    <location>
        <position position="602"/>
    </location>
    <ligand>
        <name>Mg(2+)</name>
        <dbReference type="ChEBI" id="CHEBI:18420"/>
        <label>1</label>
    </ligand>
</feature>
<dbReference type="GO" id="GO:0008270">
    <property type="term" value="F:zinc ion binding"/>
    <property type="evidence" value="ECO:0007669"/>
    <property type="project" value="UniProtKB-KW"/>
</dbReference>
<feature type="binding site" evidence="1">
    <location>
        <position position="380"/>
    </location>
    <ligand>
        <name>Mg(2+)</name>
        <dbReference type="ChEBI" id="CHEBI:18420"/>
        <label>1</label>
    </ligand>
</feature>
<protein>
    <recommendedName>
        <fullName evidence="3">C3H1-type domain-containing protein</fullName>
    </recommendedName>
</protein>
<comment type="caution">
    <text evidence="4">The sequence shown here is derived from an EMBL/GenBank/DDBJ whole genome shotgun (WGS) entry which is preliminary data.</text>
</comment>
<keyword evidence="2" id="KW-0863">Zinc-finger</keyword>
<dbReference type="EMBL" id="CAJNOL010001931">
    <property type="protein sequence ID" value="CAF1439180.1"/>
    <property type="molecule type" value="Genomic_DNA"/>
</dbReference>
<evidence type="ECO:0000256" key="1">
    <source>
        <dbReference type="PIRSR" id="PIRSR605502-1"/>
    </source>
</evidence>
<evidence type="ECO:0000256" key="2">
    <source>
        <dbReference type="PROSITE-ProRule" id="PRU00723"/>
    </source>
</evidence>
<dbReference type="InterPro" id="IPR000571">
    <property type="entry name" value="Znf_CCCH"/>
</dbReference>
<evidence type="ECO:0000313" key="4">
    <source>
        <dbReference type="EMBL" id="CAF1439180.1"/>
    </source>
</evidence>
<dbReference type="InterPro" id="IPR036705">
    <property type="entry name" value="Ribosyl_crysJ1_sf"/>
</dbReference>
<organism evidence="4 5">
    <name type="scientific">Rotaria sordida</name>
    <dbReference type="NCBI Taxonomy" id="392033"/>
    <lineage>
        <taxon>Eukaryota</taxon>
        <taxon>Metazoa</taxon>
        <taxon>Spiralia</taxon>
        <taxon>Gnathifera</taxon>
        <taxon>Rotifera</taxon>
        <taxon>Eurotatoria</taxon>
        <taxon>Bdelloidea</taxon>
        <taxon>Philodinida</taxon>
        <taxon>Philodinidae</taxon>
        <taxon>Rotaria</taxon>
    </lineage>
</organism>
<keyword evidence="1 2" id="KW-0479">Metal-binding</keyword>
<feature type="binding site" evidence="1">
    <location>
        <position position="605"/>
    </location>
    <ligand>
        <name>Mg(2+)</name>
        <dbReference type="ChEBI" id="CHEBI:18420"/>
        <label>1</label>
    </ligand>
</feature>
<dbReference type="Pfam" id="PF03747">
    <property type="entry name" value="ADP_ribosyl_GH"/>
    <property type="match status" value="1"/>
</dbReference>
<dbReference type="AlphaFoldDB" id="A0A815NKN8"/>
<keyword evidence="2" id="KW-0862">Zinc</keyword>